<reference evidence="2" key="1">
    <citation type="submission" date="2021-09" db="EMBL/GenBank/DDBJ databases">
        <title>Genome of Aequorivita sp. strain F47161.</title>
        <authorList>
            <person name="Wang Y."/>
        </authorList>
    </citation>
    <scope>NUCLEOTIDE SEQUENCE</scope>
    <source>
        <strain evidence="2">F47161</strain>
    </source>
</reference>
<dbReference type="AlphaFoldDB" id="A0A9X1QXC2"/>
<dbReference type="RefSeq" id="WP_237602901.1">
    <property type="nucleotide sequence ID" value="NZ_JAIRBA010000014.1"/>
</dbReference>
<sequence length="111" mass="12764">MQLSYYCRSCKKKNYISSKANNRFELQAQFGDEINNRCSHCGTFEKKHINRLIAEPSKFIGLFCFGLAILLSGAVFILGFIATLTFTIPIYIYFNAQKRASDFNKVMISRK</sequence>
<protein>
    <submittedName>
        <fullName evidence="2">Uncharacterized protein</fullName>
    </submittedName>
</protein>
<evidence type="ECO:0000256" key="1">
    <source>
        <dbReference type="SAM" id="Phobius"/>
    </source>
</evidence>
<accession>A0A9X1QXC2</accession>
<comment type="caution">
    <text evidence="2">The sequence shown here is derived from an EMBL/GenBank/DDBJ whole genome shotgun (WGS) entry which is preliminary data.</text>
</comment>
<dbReference type="Proteomes" id="UP001139461">
    <property type="component" value="Unassembled WGS sequence"/>
</dbReference>
<evidence type="ECO:0000313" key="3">
    <source>
        <dbReference type="Proteomes" id="UP001139461"/>
    </source>
</evidence>
<organism evidence="2 3">
    <name type="scientific">Aequorivita vitellina</name>
    <dbReference type="NCBI Taxonomy" id="2874475"/>
    <lineage>
        <taxon>Bacteria</taxon>
        <taxon>Pseudomonadati</taxon>
        <taxon>Bacteroidota</taxon>
        <taxon>Flavobacteriia</taxon>
        <taxon>Flavobacteriales</taxon>
        <taxon>Flavobacteriaceae</taxon>
        <taxon>Aequorivita</taxon>
    </lineage>
</organism>
<keyword evidence="1" id="KW-0472">Membrane</keyword>
<keyword evidence="1" id="KW-0812">Transmembrane</keyword>
<keyword evidence="3" id="KW-1185">Reference proteome</keyword>
<evidence type="ECO:0000313" key="2">
    <source>
        <dbReference type="EMBL" id="MCG2419112.1"/>
    </source>
</evidence>
<dbReference type="EMBL" id="JAIRBA010000014">
    <property type="protein sequence ID" value="MCG2419112.1"/>
    <property type="molecule type" value="Genomic_DNA"/>
</dbReference>
<gene>
    <name evidence="2" type="ORF">K8089_08755</name>
</gene>
<feature type="transmembrane region" description="Helical" evidence="1">
    <location>
        <begin position="59"/>
        <end position="92"/>
    </location>
</feature>
<name>A0A9X1QXC2_9FLAO</name>
<keyword evidence="1" id="KW-1133">Transmembrane helix</keyword>
<proteinExistence type="predicted"/>